<dbReference type="InterPro" id="IPR002656">
    <property type="entry name" value="Acyl_transf_3_dom"/>
</dbReference>
<proteinExistence type="predicted"/>
<dbReference type="PANTHER" id="PTHR37312:SF1">
    <property type="entry name" value="MEMBRANE-BOUND ACYLTRANSFERASE YKRP-RELATED"/>
    <property type="match status" value="1"/>
</dbReference>
<feature type="transmembrane region" description="Helical" evidence="1">
    <location>
        <begin position="70"/>
        <end position="89"/>
    </location>
</feature>
<dbReference type="RefSeq" id="WP_128221711.1">
    <property type="nucleotide sequence ID" value="NZ_CP034929.1"/>
</dbReference>
<dbReference type="Pfam" id="PF01757">
    <property type="entry name" value="Acyl_transf_3"/>
    <property type="match status" value="1"/>
</dbReference>
<keyword evidence="1" id="KW-0812">Transmembrane</keyword>
<feature type="transmembrane region" description="Helical" evidence="1">
    <location>
        <begin position="41"/>
        <end position="58"/>
    </location>
</feature>
<sequence>MSKLRDPWLDNAKFWLVALVVVGHSLLIAPPGEFRGHVYDFIYQFHMPAFVLVSGYLSRSFAWTRRHLTALVTTMVVPYLVFEAAMALWRNHLGLVKSMDSLEPLWLQPHWPMWFLAVLLMWRLATPVLKAHWMWVPASVAISLVGGSWEVDVLDVSRFLGLMPFFVIGLHLRPVALTHLRRRWTPLLGLAAMGWLWTLAATTDDRWDTHQWFYYRSSYETLGVSFTHGVEMRFQVLLVGLLGTFAFLSLVPRTRSALTAMGAGSMVIYLFHGFVVQWAQAHAWRERLPEGELAGVWTVIVGALLLTLLLGWSPVRERLALLADPVSGVKRVRAAVATRAVARAATVPPAPEAAHSEGPTPD</sequence>
<feature type="transmembrane region" description="Helical" evidence="1">
    <location>
        <begin position="232"/>
        <end position="251"/>
    </location>
</feature>
<comment type="caution">
    <text evidence="3">The sequence shown here is derived from an EMBL/GenBank/DDBJ whole genome shotgun (WGS) entry which is preliminary data.</text>
</comment>
<evidence type="ECO:0000256" key="1">
    <source>
        <dbReference type="SAM" id="Phobius"/>
    </source>
</evidence>
<keyword evidence="3" id="KW-0808">Transferase</keyword>
<keyword evidence="1" id="KW-1133">Transmembrane helix</keyword>
<name>A0ABW1QX24_9ACTN</name>
<feature type="transmembrane region" description="Helical" evidence="1">
    <location>
        <begin position="12"/>
        <end position="29"/>
    </location>
</feature>
<gene>
    <name evidence="3" type="ORF">ACFPWU_10510</name>
</gene>
<evidence type="ECO:0000259" key="2">
    <source>
        <dbReference type="Pfam" id="PF01757"/>
    </source>
</evidence>
<feature type="transmembrane region" description="Helical" evidence="1">
    <location>
        <begin position="109"/>
        <end position="125"/>
    </location>
</feature>
<feature type="transmembrane region" description="Helical" evidence="1">
    <location>
        <begin position="132"/>
        <end position="149"/>
    </location>
</feature>
<dbReference type="EMBL" id="JBHSQI010000005">
    <property type="protein sequence ID" value="MFC6154087.1"/>
    <property type="molecule type" value="Genomic_DNA"/>
</dbReference>
<feature type="transmembrane region" description="Helical" evidence="1">
    <location>
        <begin position="258"/>
        <end position="281"/>
    </location>
</feature>
<feature type="transmembrane region" description="Helical" evidence="1">
    <location>
        <begin position="155"/>
        <end position="172"/>
    </location>
</feature>
<dbReference type="Proteomes" id="UP001596098">
    <property type="component" value="Unassembled WGS sequence"/>
</dbReference>
<dbReference type="GO" id="GO:0016746">
    <property type="term" value="F:acyltransferase activity"/>
    <property type="evidence" value="ECO:0007669"/>
    <property type="project" value="UniProtKB-KW"/>
</dbReference>
<keyword evidence="3" id="KW-0012">Acyltransferase</keyword>
<evidence type="ECO:0000313" key="4">
    <source>
        <dbReference type="Proteomes" id="UP001596098"/>
    </source>
</evidence>
<keyword evidence="4" id="KW-1185">Reference proteome</keyword>
<dbReference type="PANTHER" id="PTHR37312">
    <property type="entry name" value="MEMBRANE-BOUND ACYLTRANSFERASE YKRP-RELATED"/>
    <property type="match status" value="1"/>
</dbReference>
<feature type="transmembrane region" description="Helical" evidence="1">
    <location>
        <begin position="293"/>
        <end position="312"/>
    </location>
</feature>
<evidence type="ECO:0000313" key="3">
    <source>
        <dbReference type="EMBL" id="MFC6154087.1"/>
    </source>
</evidence>
<protein>
    <submittedName>
        <fullName evidence="3">Acyltransferase family protein</fullName>
    </submittedName>
</protein>
<accession>A0ABW1QX24</accession>
<feature type="domain" description="Acyltransferase 3" evidence="2">
    <location>
        <begin position="7"/>
        <end position="312"/>
    </location>
</feature>
<dbReference type="InterPro" id="IPR052734">
    <property type="entry name" value="Nod_factor_acetyltransferase"/>
</dbReference>
<keyword evidence="1" id="KW-0472">Membrane</keyword>
<organism evidence="3 4">
    <name type="scientific">Nocardioides yefusunii</name>
    <dbReference type="NCBI Taxonomy" id="2500546"/>
    <lineage>
        <taxon>Bacteria</taxon>
        <taxon>Bacillati</taxon>
        <taxon>Actinomycetota</taxon>
        <taxon>Actinomycetes</taxon>
        <taxon>Propionibacteriales</taxon>
        <taxon>Nocardioidaceae</taxon>
        <taxon>Nocardioides</taxon>
    </lineage>
</organism>
<feature type="transmembrane region" description="Helical" evidence="1">
    <location>
        <begin position="184"/>
        <end position="203"/>
    </location>
</feature>
<reference evidence="4" key="1">
    <citation type="journal article" date="2019" name="Int. J. Syst. Evol. Microbiol.">
        <title>The Global Catalogue of Microorganisms (GCM) 10K type strain sequencing project: providing services to taxonomists for standard genome sequencing and annotation.</title>
        <authorList>
            <consortium name="The Broad Institute Genomics Platform"/>
            <consortium name="The Broad Institute Genome Sequencing Center for Infectious Disease"/>
            <person name="Wu L."/>
            <person name="Ma J."/>
        </authorList>
    </citation>
    <scope>NUCLEOTIDE SEQUENCE [LARGE SCALE GENOMIC DNA]</scope>
    <source>
        <strain evidence="4">DFY28</strain>
    </source>
</reference>